<reference evidence="4" key="2">
    <citation type="journal article" date="2020" name="Microorganisms">
        <title>Osmotic Adaptation and Compatible Solute Biosynthesis of Phototrophic Bacteria as Revealed from Genome Analyses.</title>
        <authorList>
            <person name="Imhoff J.F."/>
            <person name="Rahn T."/>
            <person name="Kunzel S."/>
            <person name="Keller A."/>
            <person name="Neulinger S.C."/>
        </authorList>
    </citation>
    <scope>NUCLEOTIDE SEQUENCE</scope>
    <source>
        <strain evidence="4">LMG 28126</strain>
    </source>
</reference>
<dbReference type="Pfam" id="PF01706">
    <property type="entry name" value="FliG_C"/>
    <property type="match status" value="1"/>
</dbReference>
<dbReference type="RefSeq" id="WP_201157975.1">
    <property type="nucleotide sequence ID" value="NZ_NHSD01000296.1"/>
</dbReference>
<dbReference type="InterPro" id="IPR023087">
    <property type="entry name" value="Flg_Motor_Flig_C"/>
</dbReference>
<dbReference type="InterPro" id="IPR032779">
    <property type="entry name" value="FliG_M"/>
</dbReference>
<comment type="caution">
    <text evidence="4">The sequence shown here is derived from an EMBL/GenBank/DDBJ whole genome shotgun (WGS) entry which is preliminary data.</text>
</comment>
<dbReference type="Gene3D" id="1.10.220.30">
    <property type="match status" value="2"/>
</dbReference>
<evidence type="ECO:0000313" key="4">
    <source>
        <dbReference type="EMBL" id="MBK5928221.1"/>
    </source>
</evidence>
<dbReference type="Proteomes" id="UP000706333">
    <property type="component" value="Unassembled WGS sequence"/>
</dbReference>
<dbReference type="PANTHER" id="PTHR30534">
    <property type="entry name" value="FLAGELLAR MOTOR SWITCH PROTEIN FLIG"/>
    <property type="match status" value="1"/>
</dbReference>
<dbReference type="Pfam" id="PF14841">
    <property type="entry name" value="FliG_M"/>
    <property type="match status" value="1"/>
</dbReference>
<dbReference type="GO" id="GO:0009288">
    <property type="term" value="C:bacterial-type flagellum"/>
    <property type="evidence" value="ECO:0007669"/>
    <property type="project" value="InterPro"/>
</dbReference>
<feature type="non-terminal residue" evidence="4">
    <location>
        <position position="1"/>
    </location>
</feature>
<keyword evidence="4" id="KW-0282">Flagellum</keyword>
<reference evidence="4" key="1">
    <citation type="submission" date="2017-05" db="EMBL/GenBank/DDBJ databases">
        <authorList>
            <person name="Imhoff J.F."/>
            <person name="Rahn T."/>
            <person name="Kuenzel S."/>
            <person name="Neulinger S.C."/>
        </authorList>
    </citation>
    <scope>NUCLEOTIDE SEQUENCE</scope>
    <source>
        <strain evidence="4">LMG 28126</strain>
    </source>
</reference>
<dbReference type="GO" id="GO:0071973">
    <property type="term" value="P:bacterial-type flagellum-dependent cell motility"/>
    <property type="evidence" value="ECO:0007669"/>
    <property type="project" value="InterPro"/>
</dbReference>
<dbReference type="PRINTS" id="PR00954">
    <property type="entry name" value="FLGMOTORFLIG"/>
</dbReference>
<dbReference type="SUPFAM" id="SSF48029">
    <property type="entry name" value="FliG"/>
    <property type="match status" value="1"/>
</dbReference>
<gene>
    <name evidence="4" type="ORF">CCR87_12910</name>
</gene>
<dbReference type="PANTHER" id="PTHR30534:SF0">
    <property type="entry name" value="FLAGELLAR MOTOR SWITCH PROTEIN FLIG"/>
    <property type="match status" value="1"/>
</dbReference>
<feature type="domain" description="Flagellar motor switch protein FliG C-terminal" evidence="2">
    <location>
        <begin position="143"/>
        <end position="254"/>
    </location>
</feature>
<evidence type="ECO:0000259" key="3">
    <source>
        <dbReference type="Pfam" id="PF14841"/>
    </source>
</evidence>
<keyword evidence="4" id="KW-0966">Cell projection</keyword>
<dbReference type="EMBL" id="NHSD01000296">
    <property type="protein sequence ID" value="MBK5928221.1"/>
    <property type="molecule type" value="Genomic_DNA"/>
</dbReference>
<dbReference type="InterPro" id="IPR000090">
    <property type="entry name" value="Flg_Motor_Flig"/>
</dbReference>
<comment type="function">
    <text evidence="1">FliG is one of three proteins (FliG, FliN, FliM) that forms the rotor-mounted switch complex (C ring), located at the base of the basal body. This complex interacts with the CheY and CheZ chemotaxis proteins, in addition to contacting components of the motor that determine the direction of flagellar rotation.</text>
</comment>
<name>A0A934TMG6_9RHOB</name>
<sequence>IEGALNMLDGQLSPSAASRLRRLASAGGRADPWDRLSGVAADQLLPVLEQESLEVGAVILSKLDVGRAAALLQRLPGDRARRLTHAMSRTGAVEPETVRRIGVALAQQFEALAPPAFETGAVQRVGAILNSSPAATRESVLTGLDESDPDFAEQVRRAIFTFANIPQRLAPRDVPRVLRAVPPEVLLRALVAAPAAGPEEGAAVEFLLTSVTQRMSEGLRADIADHAPVTDRQGEDAMNDVINTIRRMEAEEGLNLLSADPTS</sequence>
<keyword evidence="5" id="KW-1185">Reference proteome</keyword>
<evidence type="ECO:0000259" key="2">
    <source>
        <dbReference type="Pfam" id="PF01706"/>
    </source>
</evidence>
<feature type="domain" description="Flagellar motor switch protein FliG middle" evidence="3">
    <location>
        <begin position="42"/>
        <end position="112"/>
    </location>
</feature>
<dbReference type="GO" id="GO:0003774">
    <property type="term" value="F:cytoskeletal motor activity"/>
    <property type="evidence" value="ECO:0007669"/>
    <property type="project" value="InterPro"/>
</dbReference>
<dbReference type="GO" id="GO:0006935">
    <property type="term" value="P:chemotaxis"/>
    <property type="evidence" value="ECO:0007669"/>
    <property type="project" value="InterPro"/>
</dbReference>
<evidence type="ECO:0000256" key="1">
    <source>
        <dbReference type="ARBA" id="ARBA00025598"/>
    </source>
</evidence>
<keyword evidence="4" id="KW-0969">Cilium</keyword>
<dbReference type="AlphaFoldDB" id="A0A934TMG6"/>
<proteinExistence type="predicted"/>
<dbReference type="InterPro" id="IPR011002">
    <property type="entry name" value="FliG_a-hlx"/>
</dbReference>
<organism evidence="4 5">
    <name type="scientific">Rhodobaculum claviforme</name>
    <dbReference type="NCBI Taxonomy" id="1549854"/>
    <lineage>
        <taxon>Bacteria</taxon>
        <taxon>Pseudomonadati</taxon>
        <taxon>Pseudomonadota</taxon>
        <taxon>Alphaproteobacteria</taxon>
        <taxon>Rhodobacterales</taxon>
        <taxon>Paracoccaceae</taxon>
        <taxon>Rhodobaculum</taxon>
    </lineage>
</organism>
<accession>A0A934TMG6</accession>
<protein>
    <submittedName>
        <fullName evidence="4">Flagellar motor switch protein FliG</fullName>
    </submittedName>
</protein>
<evidence type="ECO:0000313" key="5">
    <source>
        <dbReference type="Proteomes" id="UP000706333"/>
    </source>
</evidence>